<evidence type="ECO:0000256" key="2">
    <source>
        <dbReference type="SAM" id="MobiDB-lite"/>
    </source>
</evidence>
<gene>
    <name evidence="4" type="ORF">SOCEGT47_048970</name>
</gene>
<keyword evidence="3" id="KW-0472">Membrane</keyword>
<dbReference type="InterPro" id="IPR027705">
    <property type="entry name" value="Flotillin_fam"/>
</dbReference>
<keyword evidence="3" id="KW-0812">Transmembrane</keyword>
<sequence length="789" mass="86549">MYARPRGGIIRPPTRIGAGPGARPSITRSRDHAITGAGALPSAANAKEPRVPTVTVPLILVLVGVLAFLVLGMLVMYAKFYRQVDQGKALIINTRGQEPIVTFTGTLVLPIIHRAEYMDISVKTIEIDRRGKEGLICKDNIRADIKVTFFVQVNKTQDDVRTVARTIGCVRASNPETLEQLFAAKFSEALKTVGKRLNFEDLYMERQKFKDDIIDVIGKDLSGFVLADAAIDYLEQTPIELLDKDNIMDAEGIRKITELTVAQNVLTNDLRQKERMEIGSQNLNSDEAIFRFEQRRAEAEAKKAKEIAVAQAREQNEAARITSEERKKTLLLQEKNDEEAAIAREMKERGALVAQKNKEREIAVETERVQKARQLEIVSRERDVTLQQIAREKELEVQKKDIADVIRARIAVEKTVAEEEERIKDVRAVAEATRLKDVTRINAEAEAQEQLVKHIKGAEASEEAAKFRAREKLITADAELEASEKAARAKMRLAEGVQAEAAAEGLARVRVKEADAQAIEKQGFAEARVTLEKMQAVAAGEEKQGLARVIVKEAEAVAIEKQGRAEALVAKERLLAEAAGIEQKGLAAARTREAEAQALEKTGLAEAAAIKERLLAEAAGTAEKAAAMKALDGIGREHEEFRLRLEKERAVELEALRIRAEIARAQAEILRGAFEQAKINIVGGDGAFFERFVKAVSLGQAVDGMVDQSATVRALLGDYLNGNASLPEDLKQLAGRNGPPSGRPDATVSGILRGLLSSADDDGKKKIQALADKARELGLDDLVQRGPRA</sequence>
<dbReference type="InterPro" id="IPR036013">
    <property type="entry name" value="Band_7/SPFH_dom_sf"/>
</dbReference>
<keyword evidence="3" id="KW-1133">Transmembrane helix</keyword>
<proteinExistence type="predicted"/>
<dbReference type="GO" id="GO:0005886">
    <property type="term" value="C:plasma membrane"/>
    <property type="evidence" value="ECO:0007669"/>
    <property type="project" value="TreeGrafter"/>
</dbReference>
<name>A0A4P2Q4R0_SORCE</name>
<evidence type="ECO:0000313" key="4">
    <source>
        <dbReference type="EMBL" id="AUX24360.1"/>
    </source>
</evidence>
<dbReference type="PANTHER" id="PTHR13806:SF31">
    <property type="entry name" value="FLOTILLIN-LIKE PROTEIN 1-RELATED"/>
    <property type="match status" value="1"/>
</dbReference>
<feature type="compositionally biased region" description="Low complexity" evidence="2">
    <location>
        <begin position="1"/>
        <end position="24"/>
    </location>
</feature>
<dbReference type="AlphaFoldDB" id="A0A4P2Q4R0"/>
<dbReference type="Gene3D" id="3.30.479.30">
    <property type="entry name" value="Band 7 domain"/>
    <property type="match status" value="1"/>
</dbReference>
<evidence type="ECO:0008006" key="6">
    <source>
        <dbReference type="Google" id="ProtNLM"/>
    </source>
</evidence>
<reference evidence="4 5" key="1">
    <citation type="submission" date="2015-09" db="EMBL/GenBank/DDBJ databases">
        <title>Sorangium comparison.</title>
        <authorList>
            <person name="Zaburannyi N."/>
            <person name="Bunk B."/>
            <person name="Overmann J."/>
            <person name="Mueller R."/>
        </authorList>
    </citation>
    <scope>NUCLEOTIDE SEQUENCE [LARGE SCALE GENOMIC DNA]</scope>
    <source>
        <strain evidence="4 5">So ceGT47</strain>
    </source>
</reference>
<dbReference type="Proteomes" id="UP000295781">
    <property type="component" value="Chromosome"/>
</dbReference>
<feature type="transmembrane region" description="Helical" evidence="3">
    <location>
        <begin position="58"/>
        <end position="78"/>
    </location>
</feature>
<evidence type="ECO:0000256" key="1">
    <source>
        <dbReference type="ARBA" id="ARBA00004308"/>
    </source>
</evidence>
<evidence type="ECO:0000256" key="3">
    <source>
        <dbReference type="SAM" id="Phobius"/>
    </source>
</evidence>
<organism evidence="4 5">
    <name type="scientific">Sorangium cellulosum</name>
    <name type="common">Polyangium cellulosum</name>
    <dbReference type="NCBI Taxonomy" id="56"/>
    <lineage>
        <taxon>Bacteria</taxon>
        <taxon>Pseudomonadati</taxon>
        <taxon>Myxococcota</taxon>
        <taxon>Polyangia</taxon>
        <taxon>Polyangiales</taxon>
        <taxon>Polyangiaceae</taxon>
        <taxon>Sorangium</taxon>
    </lineage>
</organism>
<comment type="subcellular location">
    <subcellularLocation>
        <location evidence="1">Endomembrane system</location>
    </subcellularLocation>
</comment>
<dbReference type="PANTHER" id="PTHR13806">
    <property type="entry name" value="FLOTILLIN-RELATED"/>
    <property type="match status" value="1"/>
</dbReference>
<dbReference type="EMBL" id="CP012670">
    <property type="protein sequence ID" value="AUX24360.1"/>
    <property type="molecule type" value="Genomic_DNA"/>
</dbReference>
<feature type="region of interest" description="Disordered" evidence="2">
    <location>
        <begin position="1"/>
        <end position="28"/>
    </location>
</feature>
<accession>A0A4P2Q4R0</accession>
<dbReference type="SUPFAM" id="SSF117892">
    <property type="entry name" value="Band 7/SPFH domain"/>
    <property type="match status" value="1"/>
</dbReference>
<dbReference type="GO" id="GO:0012505">
    <property type="term" value="C:endomembrane system"/>
    <property type="evidence" value="ECO:0007669"/>
    <property type="project" value="UniProtKB-SubCell"/>
</dbReference>
<protein>
    <recommendedName>
        <fullName evidence="6">Band 7 domain-containing protein</fullName>
    </recommendedName>
</protein>
<evidence type="ECO:0000313" key="5">
    <source>
        <dbReference type="Proteomes" id="UP000295781"/>
    </source>
</evidence>